<proteinExistence type="predicted"/>
<comment type="caution">
    <text evidence="1">The sequence shown here is derived from an EMBL/GenBank/DDBJ whole genome shotgun (WGS) entry which is preliminary data.</text>
</comment>
<dbReference type="Proteomes" id="UP001176940">
    <property type="component" value="Unassembled WGS sequence"/>
</dbReference>
<dbReference type="EMBL" id="CAUEEQ010024153">
    <property type="protein sequence ID" value="CAJ0945513.1"/>
    <property type="molecule type" value="Genomic_DNA"/>
</dbReference>
<gene>
    <name evidence="1" type="ORF">RIMI_LOCUS10928677</name>
</gene>
<dbReference type="InterPro" id="IPR027417">
    <property type="entry name" value="P-loop_NTPase"/>
</dbReference>
<accession>A0ABN9LR91</accession>
<reference evidence="1" key="1">
    <citation type="submission" date="2023-07" db="EMBL/GenBank/DDBJ databases">
        <authorList>
            <person name="Stuckert A."/>
        </authorList>
    </citation>
    <scope>NUCLEOTIDE SEQUENCE</scope>
</reference>
<organism evidence="1 2">
    <name type="scientific">Ranitomeya imitator</name>
    <name type="common">mimic poison frog</name>
    <dbReference type="NCBI Taxonomy" id="111125"/>
    <lineage>
        <taxon>Eukaryota</taxon>
        <taxon>Metazoa</taxon>
        <taxon>Chordata</taxon>
        <taxon>Craniata</taxon>
        <taxon>Vertebrata</taxon>
        <taxon>Euteleostomi</taxon>
        <taxon>Amphibia</taxon>
        <taxon>Batrachia</taxon>
        <taxon>Anura</taxon>
        <taxon>Neobatrachia</taxon>
        <taxon>Hyloidea</taxon>
        <taxon>Dendrobatidae</taxon>
        <taxon>Dendrobatinae</taxon>
        <taxon>Ranitomeya</taxon>
    </lineage>
</organism>
<protein>
    <submittedName>
        <fullName evidence="1">Uncharacterized protein</fullName>
    </submittedName>
</protein>
<dbReference type="SUPFAM" id="SSF52540">
    <property type="entry name" value="P-loop containing nucleoside triphosphate hydrolases"/>
    <property type="match status" value="1"/>
</dbReference>
<keyword evidence="2" id="KW-1185">Reference proteome</keyword>
<name>A0ABN9LR91_9NEOB</name>
<evidence type="ECO:0000313" key="1">
    <source>
        <dbReference type="EMBL" id="CAJ0945513.1"/>
    </source>
</evidence>
<sequence length="162" mass="18480">MNPDQLKKSILDFSLGHQGFLSSLWKLFGFTSHGDQGYSRVLLQVFGYIGHGKSSFINSCKYVMEEGEEFIEYANAGDDHQTMTLERKAYNLTKNITIVDNRGCITMGSFQRAEIYAQLGNFLPIGEKVEWMKDYTGMMTKVEDAALNPNYSDFIVPMLIYR</sequence>
<evidence type="ECO:0000313" key="2">
    <source>
        <dbReference type="Proteomes" id="UP001176940"/>
    </source>
</evidence>